<evidence type="ECO:0000313" key="13">
    <source>
        <dbReference type="EMBL" id="KAF5832584.1"/>
    </source>
</evidence>
<keyword evidence="5" id="KW-0809">Transit peptide</keyword>
<accession>A0ABQ7GD97</accession>
<keyword evidence="8" id="KW-0496">Mitochondrion</keyword>
<evidence type="ECO:0000256" key="2">
    <source>
        <dbReference type="ARBA" id="ARBA00007472"/>
    </source>
</evidence>
<evidence type="ECO:0000256" key="1">
    <source>
        <dbReference type="ARBA" id="ARBA00004273"/>
    </source>
</evidence>
<comment type="similarity">
    <text evidence="2">Belongs to the SHE9 family.</text>
</comment>
<dbReference type="PANTHER" id="PTHR31961:SF3">
    <property type="entry name" value="SENSITIVE TO HIGH EXPRESSION PROTEIN 9, MITOCHONDRIAL"/>
    <property type="match status" value="1"/>
</dbReference>
<keyword evidence="7" id="KW-0175">Coiled coil</keyword>
<keyword evidence="14" id="KW-1185">Reference proteome</keyword>
<feature type="transmembrane region" description="Helical" evidence="12">
    <location>
        <begin position="371"/>
        <end position="394"/>
    </location>
</feature>
<evidence type="ECO:0000256" key="7">
    <source>
        <dbReference type="ARBA" id="ARBA00023054"/>
    </source>
</evidence>
<reference evidence="13" key="1">
    <citation type="submission" date="2017-08" db="EMBL/GenBank/DDBJ databases">
        <authorList>
            <person name="Polle J.E."/>
            <person name="Barry K."/>
            <person name="Cushman J."/>
            <person name="Schmutz J."/>
            <person name="Tran D."/>
            <person name="Hathwaick L.T."/>
            <person name="Yim W.C."/>
            <person name="Jenkins J."/>
            <person name="Mckie-Krisberg Z.M."/>
            <person name="Prochnik S."/>
            <person name="Lindquist E."/>
            <person name="Dockter R.B."/>
            <person name="Adam C."/>
            <person name="Molina H."/>
            <person name="Bunkerborg J."/>
            <person name="Jin E."/>
            <person name="Buchheim M."/>
            <person name="Magnuson J."/>
        </authorList>
    </citation>
    <scope>NUCLEOTIDE SEQUENCE</scope>
    <source>
        <strain evidence="13">CCAP 19/18</strain>
    </source>
</reference>
<name>A0ABQ7GD97_DUNSA</name>
<evidence type="ECO:0000256" key="8">
    <source>
        <dbReference type="ARBA" id="ARBA00023128"/>
    </source>
</evidence>
<dbReference type="EMBL" id="MU069863">
    <property type="protein sequence ID" value="KAF5832584.1"/>
    <property type="molecule type" value="Genomic_DNA"/>
</dbReference>
<feature type="transmembrane region" description="Helical" evidence="12">
    <location>
        <begin position="99"/>
        <end position="119"/>
    </location>
</feature>
<proteinExistence type="inferred from homology"/>
<keyword evidence="4" id="KW-0999">Mitochondrion inner membrane</keyword>
<sequence>MRTQQLDGQGQHFDLHPQRPRSCLTDGRRGWGWDASICCSTELCRMEHKTDADVAAARDAYEKAADEVDAAQVHLFKAIRERYTEEQLWGDKIRRTATWWTWGLMGLQMLSFMGVILVIEPRRVRLMQGHMQESLQQHEAVMREHLDSQLSTHFAQVRQAVQDSREVNVVLHSLEEMQQMGMLGAGAGTIGSVTDGQVQHVHLAQGGAGGHHSRVGDEKGEELAKVLSAVVTFMDGVNTELSVMRGQLGRLEAARKQPSEPIPGAPVFASGAEMQPFPYGEGASHLTSGAQREGEEDLYSRAAVQEGFLDRSRLLQQQQQQQRRQHLQQSIEEEEDERHGALGRPSHEGVSRGKRSWWSIGPPQQWSPEQAAGVAAGVGSGVGAVVGALLVAYFSSR</sequence>
<evidence type="ECO:0000256" key="5">
    <source>
        <dbReference type="ARBA" id="ARBA00022946"/>
    </source>
</evidence>
<dbReference type="InterPro" id="IPR008839">
    <property type="entry name" value="MDM33_fungi"/>
</dbReference>
<organism evidence="13 14">
    <name type="scientific">Dunaliella salina</name>
    <name type="common">Green alga</name>
    <name type="synonym">Protococcus salinus</name>
    <dbReference type="NCBI Taxonomy" id="3046"/>
    <lineage>
        <taxon>Eukaryota</taxon>
        <taxon>Viridiplantae</taxon>
        <taxon>Chlorophyta</taxon>
        <taxon>core chlorophytes</taxon>
        <taxon>Chlorophyceae</taxon>
        <taxon>CS clade</taxon>
        <taxon>Chlamydomonadales</taxon>
        <taxon>Dunaliellaceae</taxon>
        <taxon>Dunaliella</taxon>
    </lineage>
</organism>
<keyword evidence="6 12" id="KW-1133">Transmembrane helix</keyword>
<comment type="subcellular location">
    <subcellularLocation>
        <location evidence="1">Mitochondrion inner membrane</location>
    </subcellularLocation>
</comment>
<evidence type="ECO:0000256" key="11">
    <source>
        <dbReference type="SAM" id="MobiDB-lite"/>
    </source>
</evidence>
<feature type="region of interest" description="Disordered" evidence="11">
    <location>
        <begin position="316"/>
        <end position="359"/>
    </location>
</feature>
<evidence type="ECO:0000256" key="12">
    <source>
        <dbReference type="SAM" id="Phobius"/>
    </source>
</evidence>
<evidence type="ECO:0000256" key="9">
    <source>
        <dbReference type="ARBA" id="ARBA00023136"/>
    </source>
</evidence>
<protein>
    <submittedName>
        <fullName evidence="13">Mdm33 family-domain-containing protein</fullName>
    </submittedName>
</protein>
<evidence type="ECO:0000313" key="14">
    <source>
        <dbReference type="Proteomes" id="UP000815325"/>
    </source>
</evidence>
<keyword evidence="9 12" id="KW-0472">Membrane</keyword>
<dbReference type="Proteomes" id="UP000815325">
    <property type="component" value="Unassembled WGS sequence"/>
</dbReference>
<keyword evidence="3 12" id="KW-0812">Transmembrane</keyword>
<feature type="region of interest" description="Disordered" evidence="11">
    <location>
        <begin position="252"/>
        <end position="297"/>
    </location>
</feature>
<feature type="compositionally biased region" description="Basic and acidic residues" evidence="11">
    <location>
        <begin position="337"/>
        <end position="351"/>
    </location>
</feature>
<gene>
    <name evidence="13" type="ORF">DUNSADRAFT_11484</name>
</gene>
<evidence type="ECO:0000256" key="6">
    <source>
        <dbReference type="ARBA" id="ARBA00022989"/>
    </source>
</evidence>
<comment type="function">
    <text evidence="10">Required for the maintenance of the structure of the mitochondrial inner membrane. Involved in mitochondrial morphology. Causes growth arrest when highly overexpressed.</text>
</comment>
<evidence type="ECO:0000256" key="4">
    <source>
        <dbReference type="ARBA" id="ARBA00022792"/>
    </source>
</evidence>
<evidence type="ECO:0000256" key="3">
    <source>
        <dbReference type="ARBA" id="ARBA00022692"/>
    </source>
</evidence>
<dbReference type="Pfam" id="PF05546">
    <property type="entry name" value="She9_MDM33"/>
    <property type="match status" value="1"/>
</dbReference>
<dbReference type="PANTHER" id="PTHR31961">
    <property type="entry name" value="SENSITIVE TO HIGH EXPRESSION PROTEIN 9, MITOCHONDRIAL"/>
    <property type="match status" value="1"/>
</dbReference>
<comment type="caution">
    <text evidence="13">The sequence shown here is derived from an EMBL/GenBank/DDBJ whole genome shotgun (WGS) entry which is preliminary data.</text>
</comment>
<evidence type="ECO:0000256" key="10">
    <source>
        <dbReference type="ARBA" id="ARBA00024807"/>
    </source>
</evidence>